<gene>
    <name evidence="1" type="ORF">D5F01_LYC15241</name>
</gene>
<dbReference type="AlphaFoldDB" id="A0A6G0I711"/>
<organism evidence="1 2">
    <name type="scientific">Larimichthys crocea</name>
    <name type="common">Large yellow croaker</name>
    <name type="synonym">Pseudosciaena crocea</name>
    <dbReference type="NCBI Taxonomy" id="215358"/>
    <lineage>
        <taxon>Eukaryota</taxon>
        <taxon>Metazoa</taxon>
        <taxon>Chordata</taxon>
        <taxon>Craniata</taxon>
        <taxon>Vertebrata</taxon>
        <taxon>Euteleostomi</taxon>
        <taxon>Actinopterygii</taxon>
        <taxon>Neopterygii</taxon>
        <taxon>Teleostei</taxon>
        <taxon>Neoteleostei</taxon>
        <taxon>Acanthomorphata</taxon>
        <taxon>Eupercaria</taxon>
        <taxon>Sciaenidae</taxon>
        <taxon>Larimichthys</taxon>
    </lineage>
</organism>
<evidence type="ECO:0000313" key="1">
    <source>
        <dbReference type="EMBL" id="KAE8287269.1"/>
    </source>
</evidence>
<evidence type="ECO:0000313" key="2">
    <source>
        <dbReference type="Proteomes" id="UP000424527"/>
    </source>
</evidence>
<name>A0A6G0I711_LARCR</name>
<comment type="caution">
    <text evidence="1">The sequence shown here is derived from an EMBL/GenBank/DDBJ whole genome shotgun (WGS) entry which is preliminary data.</text>
</comment>
<protein>
    <submittedName>
        <fullName evidence="1">Uncharacterized protein</fullName>
    </submittedName>
</protein>
<keyword evidence="2" id="KW-1185">Reference proteome</keyword>
<sequence length="179" mass="19834">MGDKAGKLLAHQAKTAAPEIWKSHNPLEELSYPKVDGNLADKLGAPVAVAEVQEAIGQLQNGKSPGPDGHFVQTAYPHFPNHPPGSLIDSLLFLDPAQKRSISVIYNSIDSLNPEQTTRLKQTWEQEIGVPVSDDQWDQILKLVHTSSICARHSLLQCKVLFRVHYTNVLIGEDLPRYQ</sequence>
<accession>A0A6G0I711</accession>
<dbReference type="EMBL" id="REGW02000014">
    <property type="protein sequence ID" value="KAE8287269.1"/>
    <property type="molecule type" value="Genomic_DNA"/>
</dbReference>
<proteinExistence type="predicted"/>
<dbReference type="Proteomes" id="UP000424527">
    <property type="component" value="Unassembled WGS sequence"/>
</dbReference>
<reference evidence="1 2" key="1">
    <citation type="submission" date="2019-07" db="EMBL/GenBank/DDBJ databases">
        <title>Chromosome genome assembly for large yellow croaker.</title>
        <authorList>
            <person name="Xiao S."/>
        </authorList>
    </citation>
    <scope>NUCLEOTIDE SEQUENCE [LARGE SCALE GENOMIC DNA]</scope>
    <source>
        <strain evidence="1">JMULYC20181020</strain>
        <tissue evidence="1">Muscle</tissue>
    </source>
</reference>